<name>A0A3E1NP32_9BACT</name>
<keyword evidence="3" id="KW-1185">Reference proteome</keyword>
<evidence type="ECO:0000256" key="1">
    <source>
        <dbReference type="SAM" id="Coils"/>
    </source>
</evidence>
<comment type="caution">
    <text evidence="2">The sequence shown here is derived from an EMBL/GenBank/DDBJ whole genome shotgun (WGS) entry which is preliminary data.</text>
</comment>
<keyword evidence="1" id="KW-0175">Coiled coil</keyword>
<reference evidence="2 3" key="1">
    <citation type="submission" date="2018-08" db="EMBL/GenBank/DDBJ databases">
        <title>Chitinophagaceae sp. K23C18032701, a novel bacterium isolated from forest soil.</title>
        <authorList>
            <person name="Wang C."/>
        </authorList>
    </citation>
    <scope>NUCLEOTIDE SEQUENCE [LARGE SCALE GENOMIC DNA]</scope>
    <source>
        <strain evidence="2 3">K23C18032701</strain>
    </source>
</reference>
<dbReference type="EMBL" id="QTJU01000001">
    <property type="protein sequence ID" value="RFM29680.1"/>
    <property type="molecule type" value="Genomic_DNA"/>
</dbReference>
<accession>A0A3E1NP32</accession>
<sequence>MRIYYQCETSGGEEDDVKRITLLEKTKRFLAIQLKSLEKEMNEEEGTIVITGHGTSHKIDVRNFTVELNQKITAILNGLDFTQVANS</sequence>
<evidence type="ECO:0000313" key="2">
    <source>
        <dbReference type="EMBL" id="RFM29680.1"/>
    </source>
</evidence>
<proteinExistence type="predicted"/>
<evidence type="ECO:0000313" key="3">
    <source>
        <dbReference type="Proteomes" id="UP000261284"/>
    </source>
</evidence>
<organism evidence="2 3">
    <name type="scientific">Deminuibacter soli</name>
    <dbReference type="NCBI Taxonomy" id="2291815"/>
    <lineage>
        <taxon>Bacteria</taxon>
        <taxon>Pseudomonadati</taxon>
        <taxon>Bacteroidota</taxon>
        <taxon>Chitinophagia</taxon>
        <taxon>Chitinophagales</taxon>
        <taxon>Chitinophagaceae</taxon>
        <taxon>Deminuibacter</taxon>
    </lineage>
</organism>
<protein>
    <submittedName>
        <fullName evidence="2">Uncharacterized protein</fullName>
    </submittedName>
</protein>
<dbReference type="RefSeq" id="WP_116845435.1">
    <property type="nucleotide sequence ID" value="NZ_QTJU01000001.1"/>
</dbReference>
<feature type="coiled-coil region" evidence="1">
    <location>
        <begin position="20"/>
        <end position="47"/>
    </location>
</feature>
<dbReference type="Proteomes" id="UP000261284">
    <property type="component" value="Unassembled WGS sequence"/>
</dbReference>
<gene>
    <name evidence="2" type="ORF">DXN05_01480</name>
</gene>
<dbReference type="AlphaFoldDB" id="A0A3E1NP32"/>